<proteinExistence type="predicted"/>
<dbReference type="Pfam" id="PF01520">
    <property type="entry name" value="Amidase_3"/>
    <property type="match status" value="1"/>
</dbReference>
<keyword evidence="6" id="KW-1185">Reference proteome</keyword>
<gene>
    <name evidence="3" type="ORF">OS125_07590</name>
    <name evidence="4" type="ORF">OS129_06210</name>
</gene>
<feature type="domain" description="MurNAc-LAA" evidence="2">
    <location>
        <begin position="252"/>
        <end position="367"/>
    </location>
</feature>
<dbReference type="EMBL" id="JAPMKV010000004">
    <property type="protein sequence ID" value="MCX7445108.1"/>
    <property type="molecule type" value="Genomic_DNA"/>
</dbReference>
<evidence type="ECO:0000259" key="2">
    <source>
        <dbReference type="SMART" id="SM00646"/>
    </source>
</evidence>
<sequence>MAEKLRVGDRSPRVAEVRSTLARLGLIQGYAGDVGGKDSGRFEEKDTLYDEDLARAVREFQQTRGIIASGEIGESTLRELREATYTLGARVLSFYPNNVLVGDDVNQLQRQLLELGFYTDRIDGHYGQATYAAVANYQLNYGLESDGICGPKTIRALSYLGRRITGGSPNAILEREQVRLAGPQLTGKRVVIDPGLGGANRGRTVRGRYGDITEEEILWDLATRLEGRMVATGMETIISRPRMDDPSHDQRANIANAFGADLMLCLQLDHYPNEKASGCASFYFGSQHGSSSLMGEKLSGLIQREVSARTELINCGNHARTWDLLRLSEMTCVEFVGGYLSSPHDVSILTDASQRDAIAESIVVAVKRLYLMDRDDQPTGTYKFSEILESELL</sequence>
<dbReference type="Proteomes" id="UP001081709">
    <property type="component" value="Unassembled WGS sequence"/>
</dbReference>
<dbReference type="PANTHER" id="PTHR30404">
    <property type="entry name" value="N-ACETYLMURAMOYL-L-ALANINE AMIDASE"/>
    <property type="match status" value="1"/>
</dbReference>
<dbReference type="AlphaFoldDB" id="A0A9Q4C842"/>
<dbReference type="SUPFAM" id="SSF47090">
    <property type="entry name" value="PGBD-like"/>
    <property type="match status" value="2"/>
</dbReference>
<name>A0A9Q4C842_9CORY</name>
<dbReference type="InterPro" id="IPR002477">
    <property type="entry name" value="Peptidoglycan-bd-like"/>
</dbReference>
<dbReference type="PANTHER" id="PTHR30404:SF0">
    <property type="entry name" value="N-ACETYLMURAMOYL-L-ALANINE AMIDASE AMIC"/>
    <property type="match status" value="1"/>
</dbReference>
<reference evidence="4" key="1">
    <citation type="submission" date="2022-11" db="EMBL/GenBank/DDBJ databases">
        <title>Corynebacterium sp. isolated from Penguins.</title>
        <authorList>
            <person name="Sedlar K."/>
            <person name="Svec P."/>
        </authorList>
    </citation>
    <scope>NUCLEOTIDE SEQUENCE</scope>
    <source>
        <strain evidence="3">P7003</strain>
        <strain evidence="4">P7374</strain>
    </source>
</reference>
<dbReference type="InterPro" id="IPR036365">
    <property type="entry name" value="PGBD-like_sf"/>
</dbReference>
<dbReference type="Gene3D" id="1.10.101.10">
    <property type="entry name" value="PGBD-like superfamily/PGBD"/>
    <property type="match status" value="2"/>
</dbReference>
<evidence type="ECO:0000256" key="1">
    <source>
        <dbReference type="ARBA" id="ARBA00022801"/>
    </source>
</evidence>
<dbReference type="Gene3D" id="3.40.630.40">
    <property type="entry name" value="Zn-dependent exopeptidases"/>
    <property type="match status" value="1"/>
</dbReference>
<evidence type="ECO:0000313" key="6">
    <source>
        <dbReference type="Proteomes" id="UP001081709"/>
    </source>
</evidence>
<dbReference type="Pfam" id="PF01471">
    <property type="entry name" value="PG_binding_1"/>
    <property type="match status" value="2"/>
</dbReference>
<dbReference type="InterPro" id="IPR050695">
    <property type="entry name" value="N-acetylmuramoyl_amidase_3"/>
</dbReference>
<dbReference type="SMART" id="SM00646">
    <property type="entry name" value="Ami_3"/>
    <property type="match status" value="1"/>
</dbReference>
<comment type="caution">
    <text evidence="4">The sequence shown here is derived from an EMBL/GenBank/DDBJ whole genome shotgun (WGS) entry which is preliminary data.</text>
</comment>
<dbReference type="SUPFAM" id="SSF53187">
    <property type="entry name" value="Zn-dependent exopeptidases"/>
    <property type="match status" value="1"/>
</dbReference>
<dbReference type="EMBL" id="JAPMKU010000002">
    <property type="protein sequence ID" value="MCX7468467.1"/>
    <property type="molecule type" value="Genomic_DNA"/>
</dbReference>
<evidence type="ECO:0000313" key="5">
    <source>
        <dbReference type="Proteomes" id="UP001071478"/>
    </source>
</evidence>
<dbReference type="GO" id="GO:0008745">
    <property type="term" value="F:N-acetylmuramoyl-L-alanine amidase activity"/>
    <property type="evidence" value="ECO:0007669"/>
    <property type="project" value="InterPro"/>
</dbReference>
<protein>
    <submittedName>
        <fullName evidence="4">N-acetylmuramoyl-L-alanine amidase</fullName>
    </submittedName>
</protein>
<dbReference type="InterPro" id="IPR002508">
    <property type="entry name" value="MurNAc-LAA_cat"/>
</dbReference>
<accession>A0A9Q4C842</accession>
<keyword evidence="1" id="KW-0378">Hydrolase</keyword>
<dbReference type="RefSeq" id="WP_200252781.1">
    <property type="nucleotide sequence ID" value="NZ_JAENIQ020000001.1"/>
</dbReference>
<evidence type="ECO:0000313" key="4">
    <source>
        <dbReference type="EMBL" id="MCX7468467.1"/>
    </source>
</evidence>
<dbReference type="InterPro" id="IPR036366">
    <property type="entry name" value="PGBDSf"/>
</dbReference>
<dbReference type="GO" id="GO:0030288">
    <property type="term" value="C:outer membrane-bounded periplasmic space"/>
    <property type="evidence" value="ECO:0007669"/>
    <property type="project" value="TreeGrafter"/>
</dbReference>
<evidence type="ECO:0000313" key="3">
    <source>
        <dbReference type="EMBL" id="MCX7445108.1"/>
    </source>
</evidence>
<dbReference type="GO" id="GO:0009253">
    <property type="term" value="P:peptidoglycan catabolic process"/>
    <property type="evidence" value="ECO:0007669"/>
    <property type="project" value="InterPro"/>
</dbReference>
<dbReference type="CDD" id="cd02696">
    <property type="entry name" value="MurNAc-LAA"/>
    <property type="match status" value="1"/>
</dbReference>
<organism evidence="4 5">
    <name type="scientific">Corynebacterium pygosceleis</name>
    <dbReference type="NCBI Taxonomy" id="2800406"/>
    <lineage>
        <taxon>Bacteria</taxon>
        <taxon>Bacillati</taxon>
        <taxon>Actinomycetota</taxon>
        <taxon>Actinomycetes</taxon>
        <taxon>Mycobacteriales</taxon>
        <taxon>Corynebacteriaceae</taxon>
        <taxon>Corynebacterium</taxon>
    </lineage>
</organism>
<dbReference type="Proteomes" id="UP001071478">
    <property type="component" value="Unassembled WGS sequence"/>
</dbReference>